<feature type="compositionally biased region" description="Basic and acidic residues" evidence="13">
    <location>
        <begin position="484"/>
        <end position="523"/>
    </location>
</feature>
<evidence type="ECO:0000256" key="6">
    <source>
        <dbReference type="ARBA" id="ARBA00022443"/>
    </source>
</evidence>
<dbReference type="PANTHER" id="PTHR15735:SF21">
    <property type="entry name" value="PROTEIN NERVOUS WRECK"/>
    <property type="match status" value="1"/>
</dbReference>
<dbReference type="InterPro" id="IPR001452">
    <property type="entry name" value="SH3_domain"/>
</dbReference>
<dbReference type="GO" id="GO:0030674">
    <property type="term" value="F:protein-macromolecule adaptor activity"/>
    <property type="evidence" value="ECO:0007669"/>
    <property type="project" value="InterPro"/>
</dbReference>
<feature type="region of interest" description="Disordered" evidence="13">
    <location>
        <begin position="279"/>
        <end position="324"/>
    </location>
</feature>
<comment type="similarity">
    <text evidence="4">Belongs to the SLA1 family.</text>
</comment>
<feature type="compositionally biased region" description="Pro residues" evidence="13">
    <location>
        <begin position="136"/>
        <end position="152"/>
    </location>
</feature>
<feature type="compositionally biased region" description="Basic and acidic residues" evidence="13">
    <location>
        <begin position="448"/>
        <end position="468"/>
    </location>
</feature>
<comment type="subcellular location">
    <subcellularLocation>
        <location evidence="3">Cell membrane</location>
        <topology evidence="3">Peripheral membrane protein</topology>
        <orientation evidence="3">Cytoplasmic side</orientation>
    </subcellularLocation>
    <subcellularLocation>
        <location evidence="2">Cytoplasm</location>
        <location evidence="2">Cytoskeleton</location>
        <location evidence="2">Actin patch</location>
    </subcellularLocation>
    <subcellularLocation>
        <location evidence="1">Endosome membrane</location>
        <topology evidence="1">Peripheral membrane protein</topology>
        <orientation evidence="1">Cytoplasmic side</orientation>
    </subcellularLocation>
</comment>
<comment type="caution">
    <text evidence="15">The sequence shown here is derived from an EMBL/GenBank/DDBJ whole genome shotgun (WGS) entry which is preliminary data.</text>
</comment>
<dbReference type="OrthoDB" id="5971719at2759"/>
<feature type="region of interest" description="Disordered" evidence="13">
    <location>
        <begin position="127"/>
        <end position="175"/>
    </location>
</feature>
<evidence type="ECO:0000256" key="3">
    <source>
        <dbReference type="ARBA" id="ARBA00004413"/>
    </source>
</evidence>
<dbReference type="GO" id="GO:0043130">
    <property type="term" value="F:ubiquitin binding"/>
    <property type="evidence" value="ECO:0007669"/>
    <property type="project" value="InterPro"/>
</dbReference>
<keyword evidence="10" id="KW-0963">Cytoplasm</keyword>
<dbReference type="Gene3D" id="2.30.30.700">
    <property type="entry name" value="SLA1 homology domain 1"/>
    <property type="match status" value="1"/>
</dbReference>
<keyword evidence="7" id="KW-0254">Endocytosis</keyword>
<dbReference type="Proteomes" id="UP000242146">
    <property type="component" value="Unassembled WGS sequence"/>
</dbReference>
<keyword evidence="6 11" id="KW-0728">SH3 domain</keyword>
<feature type="domain" description="SH3" evidence="14">
    <location>
        <begin position="327"/>
        <end position="389"/>
    </location>
</feature>
<feature type="domain" description="SH3" evidence="14">
    <location>
        <begin position="67"/>
        <end position="125"/>
    </location>
</feature>
<dbReference type="AlphaFoldDB" id="A0A1X2GFA3"/>
<organism evidence="15 16">
    <name type="scientific">Hesseltinella vesiculosa</name>
    <dbReference type="NCBI Taxonomy" id="101127"/>
    <lineage>
        <taxon>Eukaryota</taxon>
        <taxon>Fungi</taxon>
        <taxon>Fungi incertae sedis</taxon>
        <taxon>Mucoromycota</taxon>
        <taxon>Mucoromycotina</taxon>
        <taxon>Mucoromycetes</taxon>
        <taxon>Mucorales</taxon>
        <taxon>Cunninghamellaceae</taxon>
        <taxon>Hesseltinella</taxon>
    </lineage>
</organism>
<dbReference type="PROSITE" id="PS50002">
    <property type="entry name" value="SH3"/>
    <property type="match status" value="3"/>
</dbReference>
<evidence type="ECO:0000313" key="16">
    <source>
        <dbReference type="Proteomes" id="UP000242146"/>
    </source>
</evidence>
<feature type="coiled-coil region" evidence="12">
    <location>
        <begin position="884"/>
        <end position="911"/>
    </location>
</feature>
<keyword evidence="9" id="KW-0009">Actin-binding</keyword>
<evidence type="ECO:0000256" key="2">
    <source>
        <dbReference type="ARBA" id="ARBA00004134"/>
    </source>
</evidence>
<keyword evidence="8" id="KW-0967">Endosome</keyword>
<evidence type="ECO:0000256" key="9">
    <source>
        <dbReference type="ARBA" id="ARBA00023203"/>
    </source>
</evidence>
<name>A0A1X2GFA3_9FUNG</name>
<feature type="compositionally biased region" description="Basic and acidic residues" evidence="13">
    <location>
        <begin position="730"/>
        <end position="739"/>
    </location>
</feature>
<keyword evidence="16" id="KW-1185">Reference proteome</keyword>
<dbReference type="PANTHER" id="PTHR15735">
    <property type="entry name" value="FCH AND DOUBLE SH3 DOMAINS PROTEIN"/>
    <property type="match status" value="1"/>
</dbReference>
<evidence type="ECO:0000256" key="5">
    <source>
        <dbReference type="ARBA" id="ARBA00020357"/>
    </source>
</evidence>
<feature type="compositionally biased region" description="Gly residues" evidence="13">
    <location>
        <begin position="1059"/>
        <end position="1071"/>
    </location>
</feature>
<feature type="compositionally biased region" description="Low complexity" evidence="13">
    <location>
        <begin position="310"/>
        <end position="321"/>
    </location>
</feature>
<dbReference type="SUPFAM" id="SSF50044">
    <property type="entry name" value="SH3-domain"/>
    <property type="match status" value="3"/>
</dbReference>
<evidence type="ECO:0000256" key="13">
    <source>
        <dbReference type="SAM" id="MobiDB-lite"/>
    </source>
</evidence>
<dbReference type="CDD" id="cd00174">
    <property type="entry name" value="SH3"/>
    <property type="match status" value="2"/>
</dbReference>
<dbReference type="InterPro" id="IPR035800">
    <property type="entry name" value="Sla1_SH3_1"/>
</dbReference>
<dbReference type="GO" id="GO:0003779">
    <property type="term" value="F:actin binding"/>
    <property type="evidence" value="ECO:0007669"/>
    <property type="project" value="UniProtKB-KW"/>
</dbReference>
<gene>
    <name evidence="15" type="ORF">DM01DRAFT_1384111</name>
</gene>
<feature type="region of interest" description="Disordered" evidence="13">
    <location>
        <begin position="981"/>
        <end position="1071"/>
    </location>
</feature>
<dbReference type="Pfam" id="PF00018">
    <property type="entry name" value="SH3_1"/>
    <property type="match status" value="3"/>
</dbReference>
<dbReference type="GO" id="GO:0010008">
    <property type="term" value="C:endosome membrane"/>
    <property type="evidence" value="ECO:0007669"/>
    <property type="project" value="UniProtKB-SubCell"/>
</dbReference>
<dbReference type="CDD" id="cd11773">
    <property type="entry name" value="SH3_Sla1p_1"/>
    <property type="match status" value="1"/>
</dbReference>
<feature type="compositionally biased region" description="Polar residues" evidence="13">
    <location>
        <begin position="989"/>
        <end position="1033"/>
    </location>
</feature>
<accession>A0A1X2GFA3</accession>
<feature type="compositionally biased region" description="Low complexity" evidence="13">
    <location>
        <begin position="153"/>
        <end position="166"/>
    </location>
</feature>
<dbReference type="InterPro" id="IPR056996">
    <property type="entry name" value="PH_SLA1"/>
</dbReference>
<evidence type="ECO:0000313" key="15">
    <source>
        <dbReference type="EMBL" id="ORX52418.1"/>
    </source>
</evidence>
<dbReference type="InterPro" id="IPR036028">
    <property type="entry name" value="SH3-like_dom_sf"/>
</dbReference>
<dbReference type="GO" id="GO:0030479">
    <property type="term" value="C:actin cortical patch"/>
    <property type="evidence" value="ECO:0007669"/>
    <property type="project" value="UniProtKB-SubCell"/>
</dbReference>
<evidence type="ECO:0000256" key="7">
    <source>
        <dbReference type="ARBA" id="ARBA00022583"/>
    </source>
</evidence>
<feature type="compositionally biased region" description="Low complexity" evidence="13">
    <location>
        <begin position="821"/>
        <end position="832"/>
    </location>
</feature>
<keyword evidence="10" id="KW-0206">Cytoskeleton</keyword>
<feature type="region of interest" description="Disordered" evidence="13">
    <location>
        <begin position="764"/>
        <end position="834"/>
    </location>
</feature>
<feature type="compositionally biased region" description="Polar residues" evidence="13">
    <location>
        <begin position="608"/>
        <end position="620"/>
    </location>
</feature>
<reference evidence="15 16" key="1">
    <citation type="submission" date="2016-07" db="EMBL/GenBank/DDBJ databases">
        <title>Pervasive Adenine N6-methylation of Active Genes in Fungi.</title>
        <authorList>
            <consortium name="DOE Joint Genome Institute"/>
            <person name="Mondo S.J."/>
            <person name="Dannebaum R.O."/>
            <person name="Kuo R.C."/>
            <person name="Labutti K."/>
            <person name="Haridas S."/>
            <person name="Kuo A."/>
            <person name="Salamov A."/>
            <person name="Ahrendt S.R."/>
            <person name="Lipzen A."/>
            <person name="Sullivan W."/>
            <person name="Andreopoulos W.B."/>
            <person name="Clum A."/>
            <person name="Lindquist E."/>
            <person name="Daum C."/>
            <person name="Ramamoorthy G.K."/>
            <person name="Gryganskyi A."/>
            <person name="Culley D."/>
            <person name="Magnuson J.K."/>
            <person name="James T.Y."/>
            <person name="O'Malley M.A."/>
            <person name="Stajich J.E."/>
            <person name="Spatafora J.W."/>
            <person name="Visel A."/>
            <person name="Grigoriev I.V."/>
        </authorList>
    </citation>
    <scope>NUCLEOTIDE SEQUENCE [LARGE SCALE GENOMIC DNA]</scope>
    <source>
        <strain evidence="15 16">NRRL 3301</strain>
    </source>
</reference>
<dbReference type="InterPro" id="IPR013761">
    <property type="entry name" value="SAM/pointed_sf"/>
</dbReference>
<dbReference type="STRING" id="101127.A0A1X2GFA3"/>
<feature type="region of interest" description="Disordered" evidence="13">
    <location>
        <begin position="580"/>
        <end position="626"/>
    </location>
</feature>
<proteinExistence type="inferred from homology"/>
<dbReference type="Gene3D" id="1.10.150.50">
    <property type="entry name" value="Transcription Factor, Ets-1"/>
    <property type="match status" value="1"/>
</dbReference>
<evidence type="ECO:0000256" key="12">
    <source>
        <dbReference type="SAM" id="Coils"/>
    </source>
</evidence>
<dbReference type="InterPro" id="IPR007131">
    <property type="entry name" value="SHD1"/>
</dbReference>
<evidence type="ECO:0000256" key="1">
    <source>
        <dbReference type="ARBA" id="ARBA00004125"/>
    </source>
</evidence>
<dbReference type="GO" id="GO:0005886">
    <property type="term" value="C:plasma membrane"/>
    <property type="evidence" value="ECO:0007669"/>
    <property type="project" value="UniProtKB-SubCell"/>
</dbReference>
<feature type="region of interest" description="Disordered" evidence="13">
    <location>
        <begin position="448"/>
        <end position="523"/>
    </location>
</feature>
<feature type="region of interest" description="Disordered" evidence="13">
    <location>
        <begin position="387"/>
        <end position="411"/>
    </location>
</feature>
<dbReference type="GO" id="GO:0030833">
    <property type="term" value="P:regulation of actin filament polymerization"/>
    <property type="evidence" value="ECO:0007669"/>
    <property type="project" value="TreeGrafter"/>
</dbReference>
<dbReference type="Pfam" id="PF24081">
    <property type="entry name" value="PH_SLA1"/>
    <property type="match status" value="1"/>
</dbReference>
<feature type="domain" description="SH3" evidence="14">
    <location>
        <begin position="2"/>
        <end position="66"/>
    </location>
</feature>
<dbReference type="Gene3D" id="2.30.30.40">
    <property type="entry name" value="SH3 Domains"/>
    <property type="match status" value="3"/>
</dbReference>
<evidence type="ECO:0000256" key="10">
    <source>
        <dbReference type="ARBA" id="ARBA00023212"/>
    </source>
</evidence>
<dbReference type="GO" id="GO:0006897">
    <property type="term" value="P:endocytosis"/>
    <property type="evidence" value="ECO:0007669"/>
    <property type="project" value="UniProtKB-KW"/>
</dbReference>
<evidence type="ECO:0000259" key="14">
    <source>
        <dbReference type="PROSITE" id="PS50002"/>
    </source>
</evidence>
<dbReference type="EMBL" id="MCGT01000018">
    <property type="protein sequence ID" value="ORX52418.1"/>
    <property type="molecule type" value="Genomic_DNA"/>
</dbReference>
<dbReference type="Pfam" id="PF03983">
    <property type="entry name" value="SHD1"/>
    <property type="match status" value="1"/>
</dbReference>
<keyword evidence="12" id="KW-0175">Coiled coil</keyword>
<evidence type="ECO:0000256" key="4">
    <source>
        <dbReference type="ARBA" id="ARBA00007948"/>
    </source>
</evidence>
<feature type="compositionally biased region" description="Basic and acidic residues" evidence="13">
    <location>
        <begin position="780"/>
        <end position="789"/>
    </location>
</feature>
<protein>
    <recommendedName>
        <fullName evidence="5">Actin cytoskeleton-regulatory complex protein SLA1</fullName>
    </recommendedName>
</protein>
<dbReference type="GO" id="GO:0042802">
    <property type="term" value="F:identical protein binding"/>
    <property type="evidence" value="ECO:0007669"/>
    <property type="project" value="InterPro"/>
</dbReference>
<feature type="region of interest" description="Disordered" evidence="13">
    <location>
        <begin position="724"/>
        <end position="744"/>
    </location>
</feature>
<evidence type="ECO:0000256" key="8">
    <source>
        <dbReference type="ARBA" id="ARBA00022753"/>
    </source>
</evidence>
<sequence>MKYLEVCQALYDYEARTPDEISIQENDIIYIVEKEDDEWWKGELKQGDEPGPVGLVPASYVEEVTPVGMVRAEFDYDAQQEEELSIIEGQEMWVYERDDPDWFLVKLDTGDLGLVPSNYVQDIDEDAPAPAAPAVDPTPPPAPVTITPPQPTVQPTLATASPSTPTRGTPVSSPKVLDVDDEAQSWTVNVYDVAKKKKKKSKGNLLVGNGLLCFGSETDKASPVQQYEILDVDKYLMDSKVLHIEINGAQSAVLDLQASSKSEAKAIINKISESRQLAQRAGTHVKSTSQSNARIAPPSATLPPPTNGRPSAAAVAAADRSPSPPLMHPRPAIALFDFQAEGGEELSVKENEEILVTNYRRDDGWWHIQSMVDYNHGIIPKDYIQFTDDDSEPARDVPQPSLPPRPSVTIDADGDVVYTEAHDEVEHYFQYRDDPEYREHKELERQIAENERKEMQRRKEDEDRRREEEDRERDRRRKAQEAAQRQELERQRRMDEERRRREREQAKNERDDLPKPDPDRLRTWTDRSASFRVDAQYLAFSDGKLRLHKSNGVKIDVPIEKMSDEDVRWVERHNNMALGTLSGKKRVDKPQEKTPEMPTRPAGPLSAFSDNPPSTSASHSSNRKKPNPSWDWFDWFMKVGIPMQQALIYSSAFQGDRLDDSDLDRLTYKQFKSLGVKENHIRRIERYLDTGKLEAPSDDEGEGQNHDQQIKDDEAYARELQNQLMNEPVTQRKEKEAKAKTASKQIHPDLLDLLGSDFDTGASASTSNNGFSDDAWAPRPTKDEQEQKPVLDSIPLQPQPSAAPQPMLALPAPTPQPPASAPASTPVPDATANKTIDPTLHQWSSASAPATSPEKTRQNASLNDIKMQDQMQRYQQQQRQQALIDQQQQMIMQQQQHIANQQIQHQQLQIQQLQQPLLTGQPMVLYQQSQVTGMPMQAQMTGLPTMQAQMTGFVPQQQQMTGFVSPAPTLPQMHAPQQPAMTGFGASLSPFQAQPTGWQASTPDNPFGSGSSTTPMYQQLQPQMTGVQQTELSGNRDKYAPFRTPGADVFTPSGSMQHGQGGFGQRQGQGW</sequence>
<dbReference type="PRINTS" id="PR00452">
    <property type="entry name" value="SH3DOMAIN"/>
</dbReference>
<dbReference type="SMART" id="SM00326">
    <property type="entry name" value="SH3"/>
    <property type="match status" value="3"/>
</dbReference>
<evidence type="ECO:0000256" key="11">
    <source>
        <dbReference type="PROSITE-ProRule" id="PRU00192"/>
    </source>
</evidence>